<evidence type="ECO:0000256" key="1">
    <source>
        <dbReference type="ARBA" id="ARBA00022679"/>
    </source>
</evidence>
<comment type="catalytic activity">
    <reaction evidence="2">
        <text>N-terminal L-alanyl-[ribosomal protein bS18] + acetyl-CoA = N-terminal N(alpha)-acetyl-L-alanyl-[ribosomal protein bS18] + CoA + H(+)</text>
        <dbReference type="Rhea" id="RHEA:43756"/>
        <dbReference type="Rhea" id="RHEA-COMP:10676"/>
        <dbReference type="Rhea" id="RHEA-COMP:10677"/>
        <dbReference type="ChEBI" id="CHEBI:15378"/>
        <dbReference type="ChEBI" id="CHEBI:57287"/>
        <dbReference type="ChEBI" id="CHEBI:57288"/>
        <dbReference type="ChEBI" id="CHEBI:64718"/>
        <dbReference type="ChEBI" id="CHEBI:83683"/>
        <dbReference type="EC" id="2.3.1.266"/>
    </reaction>
</comment>
<dbReference type="Gene3D" id="3.40.630.30">
    <property type="match status" value="1"/>
</dbReference>
<comment type="subcellular location">
    <subcellularLocation>
        <location evidence="2">Cytoplasm</location>
    </subcellularLocation>
</comment>
<dbReference type="CDD" id="cd04301">
    <property type="entry name" value="NAT_SF"/>
    <property type="match status" value="1"/>
</dbReference>
<dbReference type="InterPro" id="IPR050769">
    <property type="entry name" value="NAT_camello-type"/>
</dbReference>
<dbReference type="InterPro" id="IPR043129">
    <property type="entry name" value="ATPase_NBD"/>
</dbReference>
<dbReference type="GO" id="GO:0005737">
    <property type="term" value="C:cytoplasm"/>
    <property type="evidence" value="ECO:0007669"/>
    <property type="project" value="UniProtKB-SubCell"/>
</dbReference>
<keyword evidence="2" id="KW-0963">Cytoplasm</keyword>
<dbReference type="EMBL" id="SMAJ01000005">
    <property type="protein sequence ID" value="TCT08458.1"/>
    <property type="molecule type" value="Genomic_DNA"/>
</dbReference>
<proteinExistence type="inferred from homology"/>
<comment type="caution">
    <text evidence="2">Lacks conserved residue(s) required for the propagation of feature annotation.</text>
</comment>
<accession>A0A4V2UYR1</accession>
<dbReference type="PROSITE" id="PS51186">
    <property type="entry name" value="GNAT"/>
    <property type="match status" value="1"/>
</dbReference>
<dbReference type="SUPFAM" id="SSF53067">
    <property type="entry name" value="Actin-like ATPase domain"/>
    <property type="match status" value="2"/>
</dbReference>
<dbReference type="PANTHER" id="PTHR13947:SF37">
    <property type="entry name" value="LD18367P"/>
    <property type="match status" value="1"/>
</dbReference>
<dbReference type="CDD" id="cd24032">
    <property type="entry name" value="ASKHA_NBD_TsaB"/>
    <property type="match status" value="1"/>
</dbReference>
<dbReference type="Proteomes" id="UP000295525">
    <property type="component" value="Unassembled WGS sequence"/>
</dbReference>
<dbReference type="OrthoDB" id="9796919at2"/>
<comment type="function">
    <text evidence="2">Acetylates the N-terminal alanine of ribosomal protein bS18.</text>
</comment>
<dbReference type="InterPro" id="IPR016181">
    <property type="entry name" value="Acyl_CoA_acyltransferase"/>
</dbReference>
<feature type="domain" description="N-acetyltransferase" evidence="3">
    <location>
        <begin position="278"/>
        <end position="424"/>
    </location>
</feature>
<dbReference type="RefSeq" id="WP_132581478.1">
    <property type="nucleotide sequence ID" value="NZ_SMAJ01000005.1"/>
</dbReference>
<dbReference type="Pfam" id="PF00583">
    <property type="entry name" value="Acetyltransf_1"/>
    <property type="match status" value="1"/>
</dbReference>
<dbReference type="NCBIfam" id="TIGR01575">
    <property type="entry name" value="rimI"/>
    <property type="match status" value="1"/>
</dbReference>
<keyword evidence="1 2" id="KW-0808">Transferase</keyword>
<dbReference type="InterPro" id="IPR043690">
    <property type="entry name" value="RimI"/>
</dbReference>
<dbReference type="InterPro" id="IPR000182">
    <property type="entry name" value="GNAT_dom"/>
</dbReference>
<evidence type="ECO:0000256" key="2">
    <source>
        <dbReference type="HAMAP-Rule" id="MF_02210"/>
    </source>
</evidence>
<evidence type="ECO:0000313" key="4">
    <source>
        <dbReference type="EMBL" id="TCT08458.1"/>
    </source>
</evidence>
<keyword evidence="5" id="KW-1185">Reference proteome</keyword>
<keyword evidence="2" id="KW-0012">Acyltransferase</keyword>
<protein>
    <recommendedName>
        <fullName evidence="2">[Ribosomal protein bS18]-alanine N-acetyltransferase</fullName>
        <ecNumber evidence="2">2.3.1.266</ecNumber>
    </recommendedName>
</protein>
<dbReference type="InterPro" id="IPR000905">
    <property type="entry name" value="Gcp-like_dom"/>
</dbReference>
<evidence type="ECO:0000259" key="3">
    <source>
        <dbReference type="PROSITE" id="PS51186"/>
    </source>
</evidence>
<comment type="similarity">
    <text evidence="2">Belongs to the acetyltransferase family. RimI subfamily.</text>
</comment>
<dbReference type="Pfam" id="PF00814">
    <property type="entry name" value="TsaD"/>
    <property type="match status" value="1"/>
</dbReference>
<gene>
    <name evidence="2" type="primary">rimI</name>
    <name evidence="4" type="ORF">EDC26_1059</name>
</gene>
<dbReference type="GO" id="GO:0008999">
    <property type="term" value="F:protein-N-terminal-alanine acetyltransferase activity"/>
    <property type="evidence" value="ECO:0007669"/>
    <property type="project" value="UniProtKB-UniRule"/>
</dbReference>
<dbReference type="HAMAP" id="MF_02210">
    <property type="entry name" value="RimI"/>
    <property type="match status" value="1"/>
</dbReference>
<dbReference type="NCBIfam" id="TIGR03725">
    <property type="entry name" value="T6A_YeaZ"/>
    <property type="match status" value="1"/>
</dbReference>
<dbReference type="AlphaFoldDB" id="A0A4V2UYR1"/>
<comment type="caution">
    <text evidence="4">The sequence shown here is derived from an EMBL/GenBank/DDBJ whole genome shotgun (WGS) entry which is preliminary data.</text>
</comment>
<feature type="binding site" evidence="2">
    <location>
        <position position="384"/>
    </location>
    <ligand>
        <name>acetyl-CoA</name>
        <dbReference type="ChEBI" id="CHEBI:57288"/>
    </ligand>
</feature>
<name>A0A4V2UYR1_9BURK</name>
<feature type="active site" description="Proton acceptor" evidence="2">
    <location>
        <position position="379"/>
    </location>
</feature>
<feature type="active site" description="Proton donor" evidence="2">
    <location>
        <position position="391"/>
    </location>
</feature>
<sequence length="431" mass="46199">MDSYILALETSSSRCGVALLSVVQGHQSLIRAGADATGQHAERLLPMVDQILLEAGIARKQLSAVGFGQGPGGFTGLRVACGVAQGISYALGLQVLPIASLLAVAAQDAAAPGADRSAWRLVVQDARMGEVYLAAYRPVAESPGAPDAWQELCPPILLNSDDVPLWLARQNPHWRELPDGLRSLRVVGDALDAYPDLAGLAGGDVVLGQPLRPDVEAVARLAYQAWRRGESVPPERAAPLYVRDKVAYTTLEREQGLGGNPKAGLVADAADAGGARPVSLRAMVPGDLDEVVQIERAVQAFPWTRGNFQDALKAGYGAWVAHLDEKIVGCCLALFAPDVGHLLLIAVAPDAQQKGVGERLLACCERVALAHGLRRLILEVRPSNERAIAFYKHRGFERLSVRKNYYPSGQGEREDAWVLEKTLTAPRAHHE</sequence>
<dbReference type="PANTHER" id="PTHR13947">
    <property type="entry name" value="GNAT FAMILY N-ACETYLTRANSFERASE"/>
    <property type="match status" value="1"/>
</dbReference>
<organism evidence="4 5">
    <name type="scientific">Paralcaligenes ureilyticus</name>
    <dbReference type="NCBI Taxonomy" id="627131"/>
    <lineage>
        <taxon>Bacteria</taxon>
        <taxon>Pseudomonadati</taxon>
        <taxon>Pseudomonadota</taxon>
        <taxon>Betaproteobacteria</taxon>
        <taxon>Burkholderiales</taxon>
        <taxon>Alcaligenaceae</taxon>
        <taxon>Paralcaligenes</taxon>
    </lineage>
</organism>
<dbReference type="SUPFAM" id="SSF55729">
    <property type="entry name" value="Acyl-CoA N-acyltransferases (Nat)"/>
    <property type="match status" value="1"/>
</dbReference>
<dbReference type="GO" id="GO:0002949">
    <property type="term" value="P:tRNA threonylcarbamoyladenosine modification"/>
    <property type="evidence" value="ECO:0007669"/>
    <property type="project" value="InterPro"/>
</dbReference>
<evidence type="ECO:0000313" key="5">
    <source>
        <dbReference type="Proteomes" id="UP000295525"/>
    </source>
</evidence>
<dbReference type="InterPro" id="IPR006464">
    <property type="entry name" value="AcTrfase_RimI/Ard1"/>
</dbReference>
<reference evidence="4 5" key="1">
    <citation type="submission" date="2019-03" db="EMBL/GenBank/DDBJ databases">
        <title>Genomic Encyclopedia of Type Strains, Phase IV (KMG-IV): sequencing the most valuable type-strain genomes for metagenomic binning, comparative biology and taxonomic classification.</title>
        <authorList>
            <person name="Goeker M."/>
        </authorList>
    </citation>
    <scope>NUCLEOTIDE SEQUENCE [LARGE SCALE GENOMIC DNA]</scope>
    <source>
        <strain evidence="4 5">DSM 24591</strain>
    </source>
</reference>
<dbReference type="InterPro" id="IPR022496">
    <property type="entry name" value="T6A_TsaB"/>
</dbReference>
<dbReference type="EC" id="2.3.1.266" evidence="2"/>
<feature type="binding site" evidence="2">
    <location>
        <begin position="345"/>
        <end position="347"/>
    </location>
    <ligand>
        <name>acetyl-CoA</name>
        <dbReference type="ChEBI" id="CHEBI:57288"/>
    </ligand>
</feature>
<dbReference type="Gene3D" id="3.30.420.40">
    <property type="match status" value="2"/>
</dbReference>